<protein>
    <recommendedName>
        <fullName evidence="5">Glutathione peroxidase</fullName>
    </recommendedName>
</protein>
<evidence type="ECO:0000256" key="2">
    <source>
        <dbReference type="ARBA" id="ARBA00022559"/>
    </source>
</evidence>
<keyword evidence="3 5" id="KW-0560">Oxidoreductase</keyword>
<dbReference type="AlphaFoldDB" id="A0A2T4JG89"/>
<dbReference type="InterPro" id="IPR036249">
    <property type="entry name" value="Thioredoxin-like_sf"/>
</dbReference>
<evidence type="ECO:0000256" key="4">
    <source>
        <dbReference type="PIRSR" id="PIRSR000303-1"/>
    </source>
</evidence>
<name>A0A2T4JG89_9RHOB</name>
<dbReference type="GO" id="GO:0034599">
    <property type="term" value="P:cellular response to oxidative stress"/>
    <property type="evidence" value="ECO:0007669"/>
    <property type="project" value="TreeGrafter"/>
</dbReference>
<keyword evidence="6" id="KW-0732">Signal</keyword>
<dbReference type="EMBL" id="PZKF01000031">
    <property type="protein sequence ID" value="PTE16807.1"/>
    <property type="molecule type" value="Genomic_DNA"/>
</dbReference>
<comment type="similarity">
    <text evidence="1 5">Belongs to the glutathione peroxidase family.</text>
</comment>
<dbReference type="Gene3D" id="3.40.30.10">
    <property type="entry name" value="Glutaredoxin"/>
    <property type="match status" value="1"/>
</dbReference>
<dbReference type="PANTHER" id="PTHR11592:SF78">
    <property type="entry name" value="GLUTATHIONE PEROXIDASE"/>
    <property type="match status" value="1"/>
</dbReference>
<keyword evidence="9" id="KW-1185">Reference proteome</keyword>
<dbReference type="OrthoDB" id="9785502at2"/>
<dbReference type="SUPFAM" id="SSF52833">
    <property type="entry name" value="Thioredoxin-like"/>
    <property type="match status" value="1"/>
</dbReference>
<feature type="domain" description="Thioredoxin" evidence="7">
    <location>
        <begin position="15"/>
        <end position="173"/>
    </location>
</feature>
<dbReference type="PRINTS" id="PR01011">
    <property type="entry name" value="GLUTPROXDASE"/>
</dbReference>
<proteinExistence type="inferred from homology"/>
<dbReference type="RefSeq" id="WP_107325643.1">
    <property type="nucleotide sequence ID" value="NZ_NHSP01000016.1"/>
</dbReference>
<evidence type="ECO:0000256" key="5">
    <source>
        <dbReference type="RuleBase" id="RU000499"/>
    </source>
</evidence>
<feature type="active site" evidence="4">
    <location>
        <position position="53"/>
    </location>
</feature>
<evidence type="ECO:0000256" key="3">
    <source>
        <dbReference type="ARBA" id="ARBA00023002"/>
    </source>
</evidence>
<dbReference type="GO" id="GO:0004601">
    <property type="term" value="F:peroxidase activity"/>
    <property type="evidence" value="ECO:0007669"/>
    <property type="project" value="UniProtKB-KW"/>
</dbReference>
<dbReference type="PROSITE" id="PS51355">
    <property type="entry name" value="GLUTATHIONE_PEROXID_3"/>
    <property type="match status" value="1"/>
</dbReference>
<comment type="caution">
    <text evidence="8">The sequence shown here is derived from an EMBL/GenBank/DDBJ whole genome shotgun (WGS) entry which is preliminary data.</text>
</comment>
<keyword evidence="2 5" id="KW-0575">Peroxidase</keyword>
<dbReference type="Pfam" id="PF00255">
    <property type="entry name" value="GSHPx"/>
    <property type="match status" value="1"/>
</dbReference>
<gene>
    <name evidence="8" type="ORF">C5F46_12290</name>
</gene>
<dbReference type="CDD" id="cd00340">
    <property type="entry name" value="GSH_Peroxidase"/>
    <property type="match status" value="1"/>
</dbReference>
<dbReference type="Proteomes" id="UP000241899">
    <property type="component" value="Unassembled WGS sequence"/>
</dbReference>
<evidence type="ECO:0000313" key="8">
    <source>
        <dbReference type="EMBL" id="PTE16807.1"/>
    </source>
</evidence>
<feature type="signal peptide" evidence="6">
    <location>
        <begin position="1"/>
        <end position="20"/>
    </location>
</feature>
<evidence type="ECO:0000313" key="9">
    <source>
        <dbReference type="Proteomes" id="UP000241899"/>
    </source>
</evidence>
<dbReference type="InterPro" id="IPR013766">
    <property type="entry name" value="Thioredoxin_domain"/>
</dbReference>
<dbReference type="InterPro" id="IPR000889">
    <property type="entry name" value="Glutathione_peroxidase"/>
</dbReference>
<accession>A0A2T4JG89</accession>
<evidence type="ECO:0000256" key="6">
    <source>
        <dbReference type="SAM" id="SignalP"/>
    </source>
</evidence>
<feature type="chain" id="PRO_5015574482" description="Glutathione peroxidase" evidence="6">
    <location>
        <begin position="21"/>
        <end position="174"/>
    </location>
</feature>
<dbReference type="PIRSF" id="PIRSF000303">
    <property type="entry name" value="Glutathion_perox"/>
    <property type="match status" value="1"/>
</dbReference>
<dbReference type="PANTHER" id="PTHR11592">
    <property type="entry name" value="GLUTATHIONE PEROXIDASE"/>
    <property type="match status" value="1"/>
</dbReference>
<dbReference type="PROSITE" id="PS51352">
    <property type="entry name" value="THIOREDOXIN_2"/>
    <property type="match status" value="1"/>
</dbReference>
<evidence type="ECO:0000256" key="1">
    <source>
        <dbReference type="ARBA" id="ARBA00006926"/>
    </source>
</evidence>
<evidence type="ECO:0000259" key="7">
    <source>
        <dbReference type="PROSITE" id="PS51352"/>
    </source>
</evidence>
<organism evidence="8 9">
    <name type="scientific">Phaeovulum veldkampii DSM 11550</name>
    <dbReference type="NCBI Taxonomy" id="1185920"/>
    <lineage>
        <taxon>Bacteria</taxon>
        <taxon>Pseudomonadati</taxon>
        <taxon>Pseudomonadota</taxon>
        <taxon>Alphaproteobacteria</taxon>
        <taxon>Rhodobacterales</taxon>
        <taxon>Paracoccaceae</taxon>
        <taxon>Phaeovulum</taxon>
    </lineage>
</organism>
<sequence>MTARPATFAVLLMLATPAMAGPAFQFPSIDGGTLNTADWRGGPVLVVNTASMCGYTPQYSALQALWDRYRDRGLVVLAVPSDDFAQEYNSTQKVKEFCEVNFNLTLPMTDITHVRGRAAHPFYGWVRAEKGFAPRWNFSKVLLDGEGEVVATWRAGTEPLSPEIVAQIERLLPR</sequence>
<reference evidence="8 9" key="1">
    <citation type="submission" date="2018-03" db="EMBL/GenBank/DDBJ databases">
        <title>Rhodobacter veldkampii.</title>
        <authorList>
            <person name="Meyer T.E."/>
            <person name="Miller S."/>
            <person name="Lodha T."/>
            <person name="Gandham S."/>
            <person name="Chintalapati S."/>
            <person name="Chintalapati V.R."/>
        </authorList>
    </citation>
    <scope>NUCLEOTIDE SEQUENCE [LARGE SCALE GENOMIC DNA]</scope>
    <source>
        <strain evidence="8 9">DSM 11550</strain>
    </source>
</reference>